<keyword evidence="4" id="KW-0479">Metal-binding</keyword>
<evidence type="ECO:0000256" key="4">
    <source>
        <dbReference type="ARBA" id="ARBA00022723"/>
    </source>
</evidence>
<comment type="cofactor">
    <cofactor evidence="1">
        <name>Mg(2+)</name>
        <dbReference type="ChEBI" id="CHEBI:18420"/>
    </cofactor>
</comment>
<dbReference type="Gene3D" id="1.10.600.10">
    <property type="entry name" value="Farnesyl Diphosphate Synthase"/>
    <property type="match status" value="1"/>
</dbReference>
<evidence type="ECO:0000256" key="1">
    <source>
        <dbReference type="ARBA" id="ARBA00001946"/>
    </source>
</evidence>
<protein>
    <submittedName>
        <fullName evidence="7">Polyprenyl synthetase family protein</fullName>
    </submittedName>
</protein>
<accession>A0AAU7V9X1</accession>
<dbReference type="CDD" id="cd00685">
    <property type="entry name" value="Trans_IPPS_HT"/>
    <property type="match status" value="1"/>
</dbReference>
<dbReference type="AlphaFoldDB" id="A0AAU7V9X1"/>
<dbReference type="EMBL" id="CP138335">
    <property type="protein sequence ID" value="XBW08913.1"/>
    <property type="molecule type" value="Genomic_DNA"/>
</dbReference>
<dbReference type="GO" id="GO:0004659">
    <property type="term" value="F:prenyltransferase activity"/>
    <property type="evidence" value="ECO:0007669"/>
    <property type="project" value="InterPro"/>
</dbReference>
<keyword evidence="5" id="KW-0460">Magnesium</keyword>
<dbReference type="PROSITE" id="PS00723">
    <property type="entry name" value="POLYPRENYL_SYNTHASE_1"/>
    <property type="match status" value="1"/>
</dbReference>
<dbReference type="Pfam" id="PF00348">
    <property type="entry name" value="polyprenyl_synt"/>
    <property type="match status" value="1"/>
</dbReference>
<dbReference type="SFLD" id="SFLDS00005">
    <property type="entry name" value="Isoprenoid_Synthase_Type_I"/>
    <property type="match status" value="1"/>
</dbReference>
<dbReference type="PANTHER" id="PTHR12001">
    <property type="entry name" value="GERANYLGERANYL PYROPHOSPHATE SYNTHASE"/>
    <property type="match status" value="1"/>
</dbReference>
<dbReference type="InterPro" id="IPR000092">
    <property type="entry name" value="Polyprenyl_synt"/>
</dbReference>
<sequence length="360" mass="39194">MTSAAPRLDATIAQISSKIDRTVRRSFLTFATRCSLPEVGLFTSTLLSSAESGKRFRALSSVLGAATWLARTDDAAPEELLLRAATESNLALGAALEFYQAAALVHDDIVDRAEERRGKPATHRAFAATEGSDHFGVSAGILGGDFLLSAAEMALDEAASPTRQPELRQRFHQMTGEVAYGQFLDLQASFAPLGELELIRQVIRLKSARYSVAHPVALGALQAGADPEWAHTLEQVFEPAGVAFQLRDDHLGVLGEPTQTGKPAGGDIVERKRTVLLALTVQHAPSAQRRQLEEIYRQEPGPEQVAQARDLIETYGVGPHEEYLARELDLAHHRLAEAKLPGPAQELCLAFIRLLVERDR</sequence>
<organism evidence="7">
    <name type="scientific">Scrofimicrobium appendicitidis</name>
    <dbReference type="NCBI Taxonomy" id="3079930"/>
    <lineage>
        <taxon>Bacteria</taxon>
        <taxon>Bacillati</taxon>
        <taxon>Actinomycetota</taxon>
        <taxon>Actinomycetes</taxon>
        <taxon>Actinomycetales</taxon>
        <taxon>Actinomycetaceae</taxon>
        <taxon>Scrofimicrobium</taxon>
    </lineage>
</organism>
<dbReference type="RefSeq" id="WP_350259113.1">
    <property type="nucleotide sequence ID" value="NZ_CP138335.1"/>
</dbReference>
<evidence type="ECO:0000256" key="3">
    <source>
        <dbReference type="ARBA" id="ARBA00022679"/>
    </source>
</evidence>
<comment type="similarity">
    <text evidence="2 6">Belongs to the FPP/GGPP synthase family.</text>
</comment>
<evidence type="ECO:0000256" key="5">
    <source>
        <dbReference type="ARBA" id="ARBA00022842"/>
    </source>
</evidence>
<dbReference type="InterPro" id="IPR008949">
    <property type="entry name" value="Isoprenoid_synthase_dom_sf"/>
</dbReference>
<gene>
    <name evidence="7" type="ORF">SAC06_04995</name>
</gene>
<dbReference type="GO" id="GO:0008299">
    <property type="term" value="P:isoprenoid biosynthetic process"/>
    <property type="evidence" value="ECO:0007669"/>
    <property type="project" value="InterPro"/>
</dbReference>
<keyword evidence="3 6" id="KW-0808">Transferase</keyword>
<dbReference type="InterPro" id="IPR033749">
    <property type="entry name" value="Polyprenyl_synt_CS"/>
</dbReference>
<evidence type="ECO:0000256" key="2">
    <source>
        <dbReference type="ARBA" id="ARBA00006706"/>
    </source>
</evidence>
<evidence type="ECO:0000313" key="7">
    <source>
        <dbReference type="EMBL" id="XBW08913.1"/>
    </source>
</evidence>
<dbReference type="PANTHER" id="PTHR12001:SF85">
    <property type="entry name" value="SHORT CHAIN ISOPRENYL DIPHOSPHATE SYNTHASE"/>
    <property type="match status" value="1"/>
</dbReference>
<reference evidence="7" key="1">
    <citation type="submission" date="2023-11" db="EMBL/GenBank/DDBJ databases">
        <title>Scrofimicrobium hongkongense sp. nov., isolated from a patient with peritonitis.</title>
        <authorList>
            <person name="Lao H.Y."/>
            <person name="Wong A.Y.P."/>
            <person name="Ng T.L."/>
            <person name="Wong R.Y.L."/>
            <person name="Yau M.C.Y."/>
            <person name="Lam J.Y.W."/>
            <person name="Siu G.K.H."/>
        </authorList>
    </citation>
    <scope>NUCLEOTIDE SEQUENCE</scope>
    <source>
        <strain evidence="7">R131</strain>
    </source>
</reference>
<dbReference type="KEGG" id="sapp:SAC06_04995"/>
<proteinExistence type="inferred from homology"/>
<name>A0AAU7V9X1_9ACTO</name>
<dbReference type="SUPFAM" id="SSF48576">
    <property type="entry name" value="Terpenoid synthases"/>
    <property type="match status" value="1"/>
</dbReference>
<evidence type="ECO:0000256" key="6">
    <source>
        <dbReference type="RuleBase" id="RU004466"/>
    </source>
</evidence>
<dbReference type="GO" id="GO:0046872">
    <property type="term" value="F:metal ion binding"/>
    <property type="evidence" value="ECO:0007669"/>
    <property type="project" value="UniProtKB-KW"/>
</dbReference>